<organism evidence="2 3">
    <name type="scientific">Mesorhabditis spiculigera</name>
    <dbReference type="NCBI Taxonomy" id="96644"/>
    <lineage>
        <taxon>Eukaryota</taxon>
        <taxon>Metazoa</taxon>
        <taxon>Ecdysozoa</taxon>
        <taxon>Nematoda</taxon>
        <taxon>Chromadorea</taxon>
        <taxon>Rhabditida</taxon>
        <taxon>Rhabditina</taxon>
        <taxon>Rhabditomorpha</taxon>
        <taxon>Rhabditoidea</taxon>
        <taxon>Rhabditidae</taxon>
        <taxon>Mesorhabditinae</taxon>
        <taxon>Mesorhabditis</taxon>
    </lineage>
</organism>
<keyword evidence="3" id="KW-1185">Reference proteome</keyword>
<dbReference type="Proteomes" id="UP001177023">
    <property type="component" value="Unassembled WGS sequence"/>
</dbReference>
<comment type="caution">
    <text evidence="2">The sequence shown here is derived from an EMBL/GenBank/DDBJ whole genome shotgun (WGS) entry which is preliminary data.</text>
</comment>
<reference evidence="2" key="1">
    <citation type="submission" date="2023-06" db="EMBL/GenBank/DDBJ databases">
        <authorList>
            <person name="Delattre M."/>
        </authorList>
    </citation>
    <scope>NUCLEOTIDE SEQUENCE</scope>
    <source>
        <strain evidence="2">AF72</strain>
    </source>
</reference>
<feature type="non-terminal residue" evidence="2">
    <location>
        <position position="423"/>
    </location>
</feature>
<evidence type="ECO:0000256" key="1">
    <source>
        <dbReference type="SAM" id="MobiDB-lite"/>
    </source>
</evidence>
<gene>
    <name evidence="2" type="ORF">MSPICULIGERA_LOCUS934</name>
</gene>
<feature type="region of interest" description="Disordered" evidence="1">
    <location>
        <begin position="53"/>
        <end position="109"/>
    </location>
</feature>
<protein>
    <submittedName>
        <fullName evidence="2">Uncharacterized protein</fullName>
    </submittedName>
</protein>
<dbReference type="AlphaFoldDB" id="A0AA36C4G9"/>
<dbReference type="EMBL" id="CATQJA010000224">
    <property type="protein sequence ID" value="CAJ0558285.1"/>
    <property type="molecule type" value="Genomic_DNA"/>
</dbReference>
<accession>A0AA36C4G9</accession>
<name>A0AA36C4G9_9BILA</name>
<evidence type="ECO:0000313" key="3">
    <source>
        <dbReference type="Proteomes" id="UP001177023"/>
    </source>
</evidence>
<sequence length="423" mass="46832">MQSIEKLLQSQRSRLREFMPGTGPHHALLKEIHDLESLLSTPRTTARPAKRFRNILPNSPPVACDAAGSSKGRPTGTNTESAFQGLKSPAASRLPDDEVYIPPNSDEDDEAMTTKLWSQDLMDTQPRTEPSVHVEPGDFRTTSAPVVVDGLVSAFYGPDGQLRPWETTKKSLAQHHKPINFTEWMGDIGREETEGNLNGATAKQLRRVVATLAQADVSRAHTRPKSGSSENIGGLEERLAPYFERTNSSKLGSRLVEGCDLLSLLSKSWLRVPSSHIGLHQIDYAIEDVLAMMFPNKLHRGLLTTGSSTIYKIVGSEYTEAFFDGFEKILAVPSAEVELLRALRSHIKDRIDSVVRRWRRSVQSRSQGYEKLDFPEGYGTADDLPIRPTKQIALQLRALGIKIVPAPNSAVLPSPNDHEAIFE</sequence>
<evidence type="ECO:0000313" key="2">
    <source>
        <dbReference type="EMBL" id="CAJ0558285.1"/>
    </source>
</evidence>
<proteinExistence type="predicted"/>